<protein>
    <submittedName>
        <fullName evidence="1">Uncharacterized protein</fullName>
    </submittedName>
</protein>
<gene>
    <name evidence="1" type="ORF">GHO27_02000</name>
</gene>
<comment type="caution">
    <text evidence="1">The sequence shown here is derived from an EMBL/GenBank/DDBJ whole genome shotgun (WGS) entry which is preliminary data.</text>
</comment>
<dbReference type="AlphaFoldDB" id="A0A6L5HMC3"/>
<evidence type="ECO:0000313" key="2">
    <source>
        <dbReference type="Proteomes" id="UP000478064"/>
    </source>
</evidence>
<proteinExistence type="predicted"/>
<dbReference type="Proteomes" id="UP000478064">
    <property type="component" value="Unassembled WGS sequence"/>
</dbReference>
<dbReference type="EMBL" id="WIVU01000002">
    <property type="protein sequence ID" value="MQU04453.1"/>
    <property type="molecule type" value="Genomic_DNA"/>
</dbReference>
<sequence length="214" mass="24476">MSFQENKERSEVKLENTKENQRRYQQKFSLSKKILTQEEKLGELAQAYKVKPSVQLRRKMVEIKEKIIALSASLDALPATKNYGKNFSPSKKLVPAVSRTLILSGNRVIESHYPKAMTVHELKTVLADVNEIVQIQAVRVNKILDGIAVRCKGKPLVNKANFYVPDFEPLVYVTHLSADTVVQFTLPDKITLAELEQFGEWVKENHRFFMEGMV</sequence>
<accession>A0A6L5HMC3</accession>
<dbReference type="RefSeq" id="WP_153372364.1">
    <property type="nucleotide sequence ID" value="NZ_WIVU01000002.1"/>
</dbReference>
<name>A0A6L5HMC3_9PSED</name>
<reference evidence="1 2" key="1">
    <citation type="submission" date="2019-10" db="EMBL/GenBank/DDBJ databases">
        <title>Evaluation of single-gene subtyping targets for Pseudomonas.</title>
        <authorList>
            <person name="Reichler S.J."/>
            <person name="Orsi R.H."/>
            <person name="Wiedmann M."/>
            <person name="Martin N.H."/>
            <person name="Murphy S.I."/>
        </authorList>
    </citation>
    <scope>NUCLEOTIDE SEQUENCE [LARGE SCALE GENOMIC DNA]</scope>
    <source>
        <strain evidence="1 2">FSL R10-1637</strain>
    </source>
</reference>
<organism evidence="1 2">
    <name type="scientific">Pseudomonas helleri</name>
    <dbReference type="NCBI Taxonomy" id="1608996"/>
    <lineage>
        <taxon>Bacteria</taxon>
        <taxon>Pseudomonadati</taxon>
        <taxon>Pseudomonadota</taxon>
        <taxon>Gammaproteobacteria</taxon>
        <taxon>Pseudomonadales</taxon>
        <taxon>Pseudomonadaceae</taxon>
        <taxon>Pseudomonas</taxon>
    </lineage>
</organism>
<evidence type="ECO:0000313" key="1">
    <source>
        <dbReference type="EMBL" id="MQU04453.1"/>
    </source>
</evidence>